<dbReference type="InterPro" id="IPR027417">
    <property type="entry name" value="P-loop_NTPase"/>
</dbReference>
<evidence type="ECO:0000313" key="10">
    <source>
        <dbReference type="Proteomes" id="UP000249495"/>
    </source>
</evidence>
<evidence type="ECO:0000259" key="6">
    <source>
        <dbReference type="Pfam" id="PF14490"/>
    </source>
</evidence>
<feature type="domain" description="ATP-dependent RecD2 DNA helicase-like helix-hairpin-helix" evidence="6">
    <location>
        <begin position="146"/>
        <end position="236"/>
    </location>
</feature>
<dbReference type="GO" id="GO:0006310">
    <property type="term" value="P:DNA recombination"/>
    <property type="evidence" value="ECO:0007669"/>
    <property type="project" value="InterPro"/>
</dbReference>
<comment type="function">
    <text evidence="3">DNA-dependent ATPase and ATP-dependent 5'-3' DNA helicase. Has no activity on blunt DNA or DNA with 3'-overhangs, requires at least 10 bases of 5'-ssDNA for helicase activity.</text>
</comment>
<dbReference type="Gene3D" id="1.10.10.2220">
    <property type="match status" value="1"/>
</dbReference>
<dbReference type="SUPFAM" id="SSF52540">
    <property type="entry name" value="P-loop containing nucleoside triphosphate hydrolases"/>
    <property type="match status" value="2"/>
</dbReference>
<keyword evidence="4" id="KW-0175">Coiled coil</keyword>
<dbReference type="OrthoDB" id="9803432at2"/>
<dbReference type="GO" id="GO:0009338">
    <property type="term" value="C:exodeoxyribonuclease V complex"/>
    <property type="evidence" value="ECO:0007669"/>
    <property type="project" value="TreeGrafter"/>
</dbReference>
<evidence type="ECO:0000256" key="4">
    <source>
        <dbReference type="SAM" id="Coils"/>
    </source>
</evidence>
<accession>A0A2X3VI66</accession>
<feature type="coiled-coil region" evidence="4">
    <location>
        <begin position="239"/>
        <end position="273"/>
    </location>
</feature>
<evidence type="ECO:0000256" key="1">
    <source>
        <dbReference type="ARBA" id="ARBA00022741"/>
    </source>
</evidence>
<evidence type="ECO:0000256" key="2">
    <source>
        <dbReference type="ARBA" id="ARBA00022840"/>
    </source>
</evidence>
<evidence type="ECO:0000259" key="7">
    <source>
        <dbReference type="Pfam" id="PF18335"/>
    </source>
</evidence>
<evidence type="ECO:0000313" key="9">
    <source>
        <dbReference type="EMBL" id="SQF41050.1"/>
    </source>
</evidence>
<keyword evidence="1 3" id="KW-0547">Nucleotide-binding</keyword>
<dbReference type="AlphaFoldDB" id="A0A2X3VI66"/>
<dbReference type="Pfam" id="PF13538">
    <property type="entry name" value="UvrD_C_2"/>
    <property type="match status" value="1"/>
</dbReference>
<dbReference type="NCBIfam" id="TIGR01448">
    <property type="entry name" value="recD_rel"/>
    <property type="match status" value="1"/>
</dbReference>
<reference evidence="9 10" key="1">
    <citation type="submission" date="2018-06" db="EMBL/GenBank/DDBJ databases">
        <authorList>
            <consortium name="Pathogen Informatics"/>
            <person name="Doyle S."/>
        </authorList>
    </citation>
    <scope>NUCLEOTIDE SEQUENCE [LARGE SCALE GENOMIC DNA]</scope>
    <source>
        <strain evidence="9 10">NCTC12278</strain>
    </source>
</reference>
<dbReference type="GO" id="GO:0005524">
    <property type="term" value="F:ATP binding"/>
    <property type="evidence" value="ECO:0007669"/>
    <property type="project" value="UniProtKB-UniRule"/>
</dbReference>
<dbReference type="CDD" id="cd18809">
    <property type="entry name" value="SF1_C_RecD"/>
    <property type="match status" value="1"/>
</dbReference>
<evidence type="ECO:0000259" key="5">
    <source>
        <dbReference type="Pfam" id="PF13538"/>
    </source>
</evidence>
<sequence length="783" mass="88342">MTYYFSGSVERIIFENASNFFKILLLEIEDTDSGFDDFDIIVTGTMGDIIEGEQYTFWGELTQHPKYGEQLQVERYERTKPSASGLIKYFSSDQFKGIGLKTAEKIVQLYGENPIDSILEDPDKLNSITGLSPPKKEAFLTRLRLHYGTEQILSKLAEYGLSNRLAFLVFDYYKEESLQVIAENPYRLVEDIQGIGFKVADKLAEKTGITSDSPERFRAALVHSLLENSLDQGDTYIEAKELLDKAIHLLEEARQVELEADLVAKELTNLLAEDKIQHIDTKIFDNTLFYAEEGIQKHLSRILDTPFENRPTEEEVNREISRLEEKLAISYDSSQKEAIKEAILNKIFILTGGPGTGKTTVINGIIDVYASLHQIDLHQNDLPITLAAPTGRAARRMNELTGLPSATIHRHLGLNGDSDYQGLEDYLDCDLIIIDEFSMVDTWLANQLFSAISSQTQVIIVGDSDQLPSVGPGQVLADLLKIRQLPKTALTKIFRQSDDSTIVTLASQIRQGNLPADFTTKKPDRSYFEAQTDHIPQMVAKIVSSALKSGIKAHQVQILAPMYRGQAGIDNLNSLMQELINPLQNQLEFQFSDTRYRQGDKVLHLVNEAELNVFNGDIGYITDLIPAKYSDSKQDELLITFDGTEVLYPRNEWHKIKLAYAISIHKAQGSEFQVVILPITRQSGRLLQRNLIYTAITRSKSKLILLGDIQAFEYAVQNEGAKRHTYLVERFRQGEPQVEAETDTVFAPAEKQPQTYRLSPDNLLTIDPMIGISQDDIDSFFKH</sequence>
<dbReference type="InterPro" id="IPR050534">
    <property type="entry name" value="Coronavir_polyprotein_1ab"/>
</dbReference>
<dbReference type="InterPro" id="IPR027785">
    <property type="entry name" value="UvrD-like_helicase_C"/>
</dbReference>
<dbReference type="Pfam" id="PF13245">
    <property type="entry name" value="AAA_19"/>
    <property type="match status" value="1"/>
</dbReference>
<keyword evidence="3" id="KW-0413">Isomerase</keyword>
<name>A0A2X3VI66_9STRE</name>
<evidence type="ECO:0000256" key="3">
    <source>
        <dbReference type="HAMAP-Rule" id="MF_01488"/>
    </source>
</evidence>
<dbReference type="CDD" id="cd17933">
    <property type="entry name" value="DEXSc_RecD-like"/>
    <property type="match status" value="1"/>
</dbReference>
<feature type="domain" description="ATP-dependent RecD2 DNA helicase OB-fold" evidence="8">
    <location>
        <begin position="4"/>
        <end position="81"/>
    </location>
</feature>
<dbReference type="EMBL" id="LS483343">
    <property type="protein sequence ID" value="SQF41050.1"/>
    <property type="molecule type" value="Genomic_DNA"/>
</dbReference>
<dbReference type="EC" id="5.6.2.3" evidence="3"/>
<keyword evidence="3" id="KW-0347">Helicase</keyword>
<dbReference type="Pfam" id="PF23139">
    <property type="entry name" value="OB_YrrC"/>
    <property type="match status" value="1"/>
</dbReference>
<feature type="domain" description="UvrD-like helicase C-terminal" evidence="5">
    <location>
        <begin position="658"/>
        <end position="706"/>
    </location>
</feature>
<dbReference type="GO" id="GO:0003677">
    <property type="term" value="F:DNA binding"/>
    <property type="evidence" value="ECO:0007669"/>
    <property type="project" value="UniProtKB-UniRule"/>
</dbReference>
<dbReference type="PANTHER" id="PTHR43788">
    <property type="entry name" value="DNA2/NAM7 HELICASE FAMILY MEMBER"/>
    <property type="match status" value="1"/>
</dbReference>
<feature type="binding site" evidence="3">
    <location>
        <begin position="355"/>
        <end position="359"/>
    </location>
    <ligand>
        <name>ATP</name>
        <dbReference type="ChEBI" id="CHEBI:30616"/>
    </ligand>
</feature>
<keyword evidence="3" id="KW-0238">DNA-binding</keyword>
<comment type="catalytic activity">
    <reaction evidence="3">
        <text>ATP + H2O = ADP + phosphate + H(+)</text>
        <dbReference type="Rhea" id="RHEA:13065"/>
        <dbReference type="ChEBI" id="CHEBI:15377"/>
        <dbReference type="ChEBI" id="CHEBI:15378"/>
        <dbReference type="ChEBI" id="CHEBI:30616"/>
        <dbReference type="ChEBI" id="CHEBI:43474"/>
        <dbReference type="ChEBI" id="CHEBI:456216"/>
        <dbReference type="EC" id="5.6.2.3"/>
    </reaction>
</comment>
<feature type="domain" description="ATP-dependent RecD2 DNA helicase SH3" evidence="7">
    <location>
        <begin position="572"/>
        <end position="641"/>
    </location>
</feature>
<protein>
    <recommendedName>
        <fullName evidence="3">ATP-dependent RecD2 DNA helicase</fullName>
        <ecNumber evidence="3">5.6.2.3</ecNumber>
    </recommendedName>
    <alternativeName>
        <fullName evidence="3">DNA 5'-3' helicase subunit RecD2</fullName>
    </alternativeName>
</protein>
<dbReference type="PANTHER" id="PTHR43788:SF6">
    <property type="entry name" value="DNA HELICASE B"/>
    <property type="match status" value="1"/>
</dbReference>
<dbReference type="GO" id="GO:0016887">
    <property type="term" value="F:ATP hydrolysis activity"/>
    <property type="evidence" value="ECO:0007669"/>
    <property type="project" value="RHEA"/>
</dbReference>
<keyword evidence="10" id="KW-1185">Reference proteome</keyword>
<dbReference type="Gene3D" id="2.30.30.940">
    <property type="match status" value="1"/>
</dbReference>
<dbReference type="InterPro" id="IPR041451">
    <property type="entry name" value="RecD2_SH13"/>
</dbReference>
<dbReference type="Proteomes" id="UP000249495">
    <property type="component" value="Chromosome 1"/>
</dbReference>
<proteinExistence type="inferred from homology"/>
<keyword evidence="3 9" id="KW-0378">Hydrolase</keyword>
<dbReference type="Gene3D" id="3.40.50.300">
    <property type="entry name" value="P-loop containing nucleotide triphosphate hydrolases"/>
    <property type="match status" value="2"/>
</dbReference>
<dbReference type="InterPro" id="IPR055446">
    <property type="entry name" value="RecD2_N_OB"/>
</dbReference>
<dbReference type="RefSeq" id="WP_018030679.1">
    <property type="nucleotide sequence ID" value="NZ_LS483343.1"/>
</dbReference>
<dbReference type="Pfam" id="PF18335">
    <property type="entry name" value="SH3_13"/>
    <property type="match status" value="1"/>
</dbReference>
<dbReference type="STRING" id="1123303.GCA_000372425_01357"/>
<dbReference type="GO" id="GO:0017116">
    <property type="term" value="F:single-stranded DNA helicase activity"/>
    <property type="evidence" value="ECO:0007669"/>
    <property type="project" value="TreeGrafter"/>
</dbReference>
<evidence type="ECO:0000259" key="8">
    <source>
        <dbReference type="Pfam" id="PF23139"/>
    </source>
</evidence>
<dbReference type="Pfam" id="PF14490">
    <property type="entry name" value="HHH_RecD2"/>
    <property type="match status" value="1"/>
</dbReference>
<comment type="similarity">
    <text evidence="3">Belongs to the RecD family. RecD2 subfamily.</text>
</comment>
<organism evidence="9 10">
    <name type="scientific">Streptococcus ferus</name>
    <dbReference type="NCBI Taxonomy" id="1345"/>
    <lineage>
        <taxon>Bacteria</taxon>
        <taxon>Bacillati</taxon>
        <taxon>Bacillota</taxon>
        <taxon>Bacilli</taxon>
        <taxon>Lactobacillales</taxon>
        <taxon>Streptococcaceae</taxon>
        <taxon>Streptococcus</taxon>
    </lineage>
</organism>
<dbReference type="HAMAP" id="MF_01488">
    <property type="entry name" value="RecD2"/>
    <property type="match status" value="1"/>
</dbReference>
<gene>
    <name evidence="9" type="primary">recD</name>
    <name evidence="3" type="synonym">recD2</name>
    <name evidence="9" type="ORF">NCTC12278_01646</name>
</gene>
<dbReference type="GO" id="GO:0043139">
    <property type="term" value="F:5'-3' DNA helicase activity"/>
    <property type="evidence" value="ECO:0007669"/>
    <property type="project" value="UniProtKB-UniRule"/>
</dbReference>
<keyword evidence="2 3" id="KW-0067">ATP-binding</keyword>
<dbReference type="InterPro" id="IPR029493">
    <property type="entry name" value="RecD2-like_HHH"/>
</dbReference>
<dbReference type="KEGG" id="sfer:NCTC12278_01646"/>
<dbReference type="InterPro" id="IPR006345">
    <property type="entry name" value="RecD2"/>
</dbReference>